<evidence type="ECO:0000256" key="1">
    <source>
        <dbReference type="SAM" id="MobiDB-lite"/>
    </source>
</evidence>
<sequence>AALPPAMAGTTPAAHRRRSGAASAAAPRNRGSARCRSPLAADTPD</sequence>
<comment type="caution">
    <text evidence="2">The sequence shown here is derived from an EMBL/GenBank/DDBJ whole genome shotgun (WGS) entry which is preliminary data.</text>
</comment>
<evidence type="ECO:0000313" key="2">
    <source>
        <dbReference type="EMBL" id="GFD58745.1"/>
    </source>
</evidence>
<proteinExistence type="predicted"/>
<gene>
    <name evidence="2" type="ORF">Tci_930714</name>
</gene>
<feature type="compositionally biased region" description="Low complexity" evidence="1">
    <location>
        <begin position="20"/>
        <end position="34"/>
    </location>
</feature>
<dbReference type="AlphaFoldDB" id="A0A699XFP5"/>
<name>A0A699XFP5_TANCI</name>
<protein>
    <submittedName>
        <fullName evidence="2">Uncharacterized protein</fullName>
    </submittedName>
</protein>
<organism evidence="2">
    <name type="scientific">Tanacetum cinerariifolium</name>
    <name type="common">Dalmatian daisy</name>
    <name type="synonym">Chrysanthemum cinerariifolium</name>
    <dbReference type="NCBI Taxonomy" id="118510"/>
    <lineage>
        <taxon>Eukaryota</taxon>
        <taxon>Viridiplantae</taxon>
        <taxon>Streptophyta</taxon>
        <taxon>Embryophyta</taxon>
        <taxon>Tracheophyta</taxon>
        <taxon>Spermatophyta</taxon>
        <taxon>Magnoliopsida</taxon>
        <taxon>eudicotyledons</taxon>
        <taxon>Gunneridae</taxon>
        <taxon>Pentapetalae</taxon>
        <taxon>asterids</taxon>
        <taxon>campanulids</taxon>
        <taxon>Asterales</taxon>
        <taxon>Asteraceae</taxon>
        <taxon>Asteroideae</taxon>
        <taxon>Anthemideae</taxon>
        <taxon>Anthemidinae</taxon>
        <taxon>Tanacetum</taxon>
    </lineage>
</organism>
<feature type="non-terminal residue" evidence="2">
    <location>
        <position position="1"/>
    </location>
</feature>
<reference evidence="2" key="1">
    <citation type="journal article" date="2019" name="Sci. Rep.">
        <title>Draft genome of Tanacetum cinerariifolium, the natural source of mosquito coil.</title>
        <authorList>
            <person name="Yamashiro T."/>
            <person name="Shiraishi A."/>
            <person name="Satake H."/>
            <person name="Nakayama K."/>
        </authorList>
    </citation>
    <scope>NUCLEOTIDE SEQUENCE</scope>
</reference>
<accession>A0A699XFP5</accession>
<feature type="region of interest" description="Disordered" evidence="1">
    <location>
        <begin position="1"/>
        <end position="45"/>
    </location>
</feature>
<dbReference type="EMBL" id="BKCJ011856907">
    <property type="protein sequence ID" value="GFD58745.1"/>
    <property type="molecule type" value="Genomic_DNA"/>
</dbReference>